<comment type="catalytic activity">
    <reaction evidence="11">
        <text>(6S)-5-methyl-5,6,7,8-tetrahydrofolate + NAD(+) = (6R)-5,10-methylene-5,6,7,8-tetrahydrofolate + NADH + H(+)</text>
        <dbReference type="Rhea" id="RHEA:19821"/>
        <dbReference type="ChEBI" id="CHEBI:15378"/>
        <dbReference type="ChEBI" id="CHEBI:15636"/>
        <dbReference type="ChEBI" id="CHEBI:18608"/>
        <dbReference type="ChEBI" id="CHEBI:57540"/>
        <dbReference type="ChEBI" id="CHEBI:57945"/>
        <dbReference type="EC" id="1.5.1.54"/>
    </reaction>
    <physiologicalReaction direction="right-to-left" evidence="11">
        <dbReference type="Rhea" id="RHEA:19823"/>
    </physiologicalReaction>
</comment>
<dbReference type="SUPFAM" id="SSF51730">
    <property type="entry name" value="FAD-linked oxidoreductase"/>
    <property type="match status" value="1"/>
</dbReference>
<evidence type="ECO:0000256" key="6">
    <source>
        <dbReference type="ARBA" id="ARBA00022827"/>
    </source>
</evidence>
<evidence type="ECO:0000256" key="2">
    <source>
        <dbReference type="ARBA" id="ARBA00004777"/>
    </source>
</evidence>
<keyword evidence="15" id="KW-1185">Reference proteome</keyword>
<dbReference type="EC" id="1.5.1.54" evidence="12"/>
<dbReference type="Proteomes" id="UP000267187">
    <property type="component" value="Unassembled WGS sequence"/>
</dbReference>
<dbReference type="CDD" id="cd00537">
    <property type="entry name" value="MTHFR"/>
    <property type="match status" value="1"/>
</dbReference>
<comment type="pathway">
    <text evidence="10">Amino-acid biosynthesis; L-methionine biosynthesis via de novo pathway.</text>
</comment>
<evidence type="ECO:0000313" key="14">
    <source>
        <dbReference type="EMBL" id="RMA80014.1"/>
    </source>
</evidence>
<dbReference type="GO" id="GO:0106312">
    <property type="term" value="F:methylenetetrahydrofolate reductase (NADH) activity"/>
    <property type="evidence" value="ECO:0007669"/>
    <property type="project" value="UniProtKB-EC"/>
</dbReference>
<keyword evidence="7 12" id="KW-0560">Oxidoreductase</keyword>
<comment type="cofactor">
    <cofactor evidence="1 12">
        <name>FAD</name>
        <dbReference type="ChEBI" id="CHEBI:57692"/>
    </cofactor>
</comment>
<comment type="similarity">
    <text evidence="3 12">Belongs to the methylenetetrahydrofolate reductase family.</text>
</comment>
<dbReference type="RefSeq" id="WP_121876704.1">
    <property type="nucleotide sequence ID" value="NZ_REFJ01000003.1"/>
</dbReference>
<dbReference type="InterPro" id="IPR004620">
    <property type="entry name" value="MTHF_reductase_bac"/>
</dbReference>
<evidence type="ECO:0000256" key="12">
    <source>
        <dbReference type="RuleBase" id="RU003862"/>
    </source>
</evidence>
<dbReference type="EMBL" id="REFJ01000003">
    <property type="protein sequence ID" value="RMA80014.1"/>
    <property type="molecule type" value="Genomic_DNA"/>
</dbReference>
<sequence length="304" mass="33504">MFQGAHELRAQRQARSSHPAPKVSFEFFPPSSPAIEETLWKSVARLKTLAPEFVSVTYGADGSTRDNTHRVIKALGEQTVIPTMPHLTCVDASKSEVDEVADSYWKMGVRSIMALRGDPASGAGSVYTPKADGYHYAADLVAGLKRQHDFRIGVAAYPETHPEAPSAHFDIDNLKRKFDAGADFAISQFFFSTEAYLRFRDRCVLAGIDKPIIPGILPVTNFNTLKRFAGACGTELPRWLSDSFEGLDNDPETRQLIAANIAIEQVLALQNEGVNDFHFYTLNRAELCYAVCHSLGVRPAVELA</sequence>
<dbReference type="GO" id="GO:0071949">
    <property type="term" value="F:FAD binding"/>
    <property type="evidence" value="ECO:0007669"/>
    <property type="project" value="TreeGrafter"/>
</dbReference>
<dbReference type="GO" id="GO:0009086">
    <property type="term" value="P:methionine biosynthetic process"/>
    <property type="evidence" value="ECO:0007669"/>
    <property type="project" value="UniProtKB-KW"/>
</dbReference>
<dbReference type="NCBIfam" id="NF006950">
    <property type="entry name" value="PRK09432.1"/>
    <property type="match status" value="1"/>
</dbReference>
<evidence type="ECO:0000256" key="9">
    <source>
        <dbReference type="ARBA" id="ARBA00023167"/>
    </source>
</evidence>
<dbReference type="GO" id="GO:0005829">
    <property type="term" value="C:cytosol"/>
    <property type="evidence" value="ECO:0007669"/>
    <property type="project" value="InterPro"/>
</dbReference>
<keyword evidence="4" id="KW-0028">Amino-acid biosynthesis</keyword>
<evidence type="ECO:0000256" key="8">
    <source>
        <dbReference type="ARBA" id="ARBA00023027"/>
    </source>
</evidence>
<dbReference type="PANTHER" id="PTHR45754:SF3">
    <property type="entry name" value="METHYLENETETRAHYDROFOLATE REDUCTASE (NADPH)"/>
    <property type="match status" value="1"/>
</dbReference>
<organism evidence="14 15">
    <name type="scientific">Umboniibacter marinipuniceus</name>
    <dbReference type="NCBI Taxonomy" id="569599"/>
    <lineage>
        <taxon>Bacteria</taxon>
        <taxon>Pseudomonadati</taxon>
        <taxon>Pseudomonadota</taxon>
        <taxon>Gammaproteobacteria</taxon>
        <taxon>Cellvibrionales</taxon>
        <taxon>Cellvibrionaceae</taxon>
        <taxon>Umboniibacter</taxon>
    </lineage>
</organism>
<proteinExistence type="inferred from homology"/>
<dbReference type="OrthoDB" id="9812555at2"/>
<evidence type="ECO:0000256" key="1">
    <source>
        <dbReference type="ARBA" id="ARBA00001974"/>
    </source>
</evidence>
<evidence type="ECO:0000256" key="3">
    <source>
        <dbReference type="ARBA" id="ARBA00006743"/>
    </source>
</evidence>
<dbReference type="GO" id="GO:0035999">
    <property type="term" value="P:tetrahydrofolate interconversion"/>
    <property type="evidence" value="ECO:0007669"/>
    <property type="project" value="UniProtKB-UniPathway"/>
</dbReference>
<reference evidence="14 15" key="1">
    <citation type="submission" date="2018-10" db="EMBL/GenBank/DDBJ databases">
        <title>Genomic Encyclopedia of Type Strains, Phase IV (KMG-IV): sequencing the most valuable type-strain genomes for metagenomic binning, comparative biology and taxonomic classification.</title>
        <authorList>
            <person name="Goeker M."/>
        </authorList>
    </citation>
    <scope>NUCLEOTIDE SEQUENCE [LARGE SCALE GENOMIC DNA]</scope>
    <source>
        <strain evidence="14 15">DSM 25080</strain>
    </source>
</reference>
<accession>A0A3M0A6S0</accession>
<dbReference type="Gene3D" id="3.20.20.220">
    <property type="match status" value="1"/>
</dbReference>
<dbReference type="InterPro" id="IPR029041">
    <property type="entry name" value="FAD-linked_oxidoreductase-like"/>
</dbReference>
<dbReference type="PANTHER" id="PTHR45754">
    <property type="entry name" value="METHYLENETETRAHYDROFOLATE REDUCTASE"/>
    <property type="match status" value="1"/>
</dbReference>
<dbReference type="Pfam" id="PF02219">
    <property type="entry name" value="MTHFR"/>
    <property type="match status" value="1"/>
</dbReference>
<dbReference type="NCBIfam" id="TIGR00676">
    <property type="entry name" value="fadh2"/>
    <property type="match status" value="1"/>
</dbReference>
<name>A0A3M0A6S0_9GAMM</name>
<feature type="compositionally biased region" description="Basic and acidic residues" evidence="13">
    <location>
        <begin position="1"/>
        <end position="10"/>
    </location>
</feature>
<dbReference type="UniPathway" id="UPA00193"/>
<protein>
    <recommendedName>
        <fullName evidence="12">Methylenetetrahydrofolate reductase</fullName>
        <ecNumber evidence="12">1.5.1.54</ecNumber>
    </recommendedName>
</protein>
<evidence type="ECO:0000313" key="15">
    <source>
        <dbReference type="Proteomes" id="UP000267187"/>
    </source>
</evidence>
<evidence type="ECO:0000256" key="13">
    <source>
        <dbReference type="SAM" id="MobiDB-lite"/>
    </source>
</evidence>
<evidence type="ECO:0000256" key="5">
    <source>
        <dbReference type="ARBA" id="ARBA00022630"/>
    </source>
</evidence>
<dbReference type="AlphaFoldDB" id="A0A3M0A6S0"/>
<evidence type="ECO:0000256" key="7">
    <source>
        <dbReference type="ARBA" id="ARBA00023002"/>
    </source>
</evidence>
<feature type="region of interest" description="Disordered" evidence="13">
    <location>
        <begin position="1"/>
        <end position="22"/>
    </location>
</feature>
<gene>
    <name evidence="14" type="ORF">DFR27_1370</name>
</gene>
<evidence type="ECO:0000256" key="10">
    <source>
        <dbReference type="ARBA" id="ARBA00034478"/>
    </source>
</evidence>
<keyword evidence="5 12" id="KW-0285">Flavoprotein</keyword>
<comment type="pathway">
    <text evidence="2 12">One-carbon metabolism; tetrahydrofolate interconversion.</text>
</comment>
<keyword evidence="6 12" id="KW-0274">FAD</keyword>
<keyword evidence="8" id="KW-0520">NAD</keyword>
<comment type="caution">
    <text evidence="14">The sequence shown here is derived from an EMBL/GenBank/DDBJ whole genome shotgun (WGS) entry which is preliminary data.</text>
</comment>
<evidence type="ECO:0000256" key="4">
    <source>
        <dbReference type="ARBA" id="ARBA00022605"/>
    </source>
</evidence>
<keyword evidence="9" id="KW-0486">Methionine biosynthesis</keyword>
<dbReference type="InterPro" id="IPR003171">
    <property type="entry name" value="Mehydrof_redctse-like"/>
</dbReference>
<evidence type="ECO:0000256" key="11">
    <source>
        <dbReference type="ARBA" id="ARBA00048628"/>
    </source>
</evidence>